<keyword evidence="3" id="KW-1003">Cell membrane</keyword>
<evidence type="ECO:0000256" key="6">
    <source>
        <dbReference type="ARBA" id="ARBA00022989"/>
    </source>
</evidence>
<dbReference type="Pfam" id="PF02653">
    <property type="entry name" value="BPD_transp_2"/>
    <property type="match status" value="1"/>
</dbReference>
<dbReference type="GO" id="GO:0022857">
    <property type="term" value="F:transmembrane transporter activity"/>
    <property type="evidence" value="ECO:0007669"/>
    <property type="project" value="InterPro"/>
</dbReference>
<keyword evidence="6 8" id="KW-1133">Transmembrane helix</keyword>
<evidence type="ECO:0008006" key="11">
    <source>
        <dbReference type="Google" id="ProtNLM"/>
    </source>
</evidence>
<keyword evidence="7 8" id="KW-0472">Membrane</keyword>
<keyword evidence="2" id="KW-0813">Transport</keyword>
<dbReference type="EMBL" id="WMBT01000025">
    <property type="protein sequence ID" value="MTE02038.1"/>
    <property type="molecule type" value="Genomic_DNA"/>
</dbReference>
<evidence type="ECO:0000256" key="4">
    <source>
        <dbReference type="ARBA" id="ARBA00022519"/>
    </source>
</evidence>
<dbReference type="InterPro" id="IPR001851">
    <property type="entry name" value="ABC_transp_permease"/>
</dbReference>
<comment type="caution">
    <text evidence="9">The sequence shown here is derived from an EMBL/GenBank/DDBJ whole genome shotgun (WGS) entry which is preliminary data.</text>
</comment>
<keyword evidence="5 8" id="KW-0812">Transmembrane</keyword>
<protein>
    <recommendedName>
        <fullName evidence="11">ABC transporter permease</fullName>
    </recommendedName>
</protein>
<evidence type="ECO:0000313" key="9">
    <source>
        <dbReference type="EMBL" id="MTE02038.1"/>
    </source>
</evidence>
<evidence type="ECO:0000313" key="10">
    <source>
        <dbReference type="Proteomes" id="UP000481417"/>
    </source>
</evidence>
<dbReference type="PANTHER" id="PTHR32196:SF21">
    <property type="entry name" value="ABC TRANSPORTER PERMEASE PROTEIN YPHD-RELATED"/>
    <property type="match status" value="1"/>
</dbReference>
<feature type="transmembrane region" description="Helical" evidence="8">
    <location>
        <begin position="21"/>
        <end position="45"/>
    </location>
</feature>
<organism evidence="9 10">
    <name type="scientific">Paracoccus lichenicola</name>
    <dbReference type="NCBI Taxonomy" id="2665644"/>
    <lineage>
        <taxon>Bacteria</taxon>
        <taxon>Pseudomonadati</taxon>
        <taxon>Pseudomonadota</taxon>
        <taxon>Alphaproteobacteria</taxon>
        <taxon>Rhodobacterales</taxon>
        <taxon>Paracoccaceae</taxon>
        <taxon>Paracoccus</taxon>
    </lineage>
</organism>
<gene>
    <name evidence="9" type="ORF">GIY56_17250</name>
</gene>
<evidence type="ECO:0000256" key="7">
    <source>
        <dbReference type="ARBA" id="ARBA00023136"/>
    </source>
</evidence>
<feature type="transmembrane region" description="Helical" evidence="8">
    <location>
        <begin position="82"/>
        <end position="99"/>
    </location>
</feature>
<reference evidence="9 10" key="1">
    <citation type="submission" date="2019-11" db="EMBL/GenBank/DDBJ databases">
        <authorList>
            <person name="Lang L."/>
        </authorList>
    </citation>
    <scope>NUCLEOTIDE SEQUENCE [LARGE SCALE GENOMIC DNA]</scope>
    <source>
        <strain evidence="9 10">YIM 132242</strain>
    </source>
</reference>
<proteinExistence type="predicted"/>
<dbReference type="PANTHER" id="PTHR32196">
    <property type="entry name" value="ABC TRANSPORTER PERMEASE PROTEIN YPHD-RELATED-RELATED"/>
    <property type="match status" value="1"/>
</dbReference>
<dbReference type="GO" id="GO:0005886">
    <property type="term" value="C:plasma membrane"/>
    <property type="evidence" value="ECO:0007669"/>
    <property type="project" value="UniProtKB-SubCell"/>
</dbReference>
<accession>A0A6L6HXI1</accession>
<dbReference type="AlphaFoldDB" id="A0A6L6HXI1"/>
<evidence type="ECO:0000256" key="8">
    <source>
        <dbReference type="SAM" id="Phobius"/>
    </source>
</evidence>
<feature type="transmembrane region" description="Helical" evidence="8">
    <location>
        <begin position="57"/>
        <end position="77"/>
    </location>
</feature>
<comment type="subcellular location">
    <subcellularLocation>
        <location evidence="1">Cell membrane</location>
        <topology evidence="1">Multi-pass membrane protein</topology>
    </subcellularLocation>
</comment>
<evidence type="ECO:0000256" key="2">
    <source>
        <dbReference type="ARBA" id="ARBA00022448"/>
    </source>
</evidence>
<keyword evidence="10" id="KW-1185">Reference proteome</keyword>
<dbReference type="RefSeq" id="WP_154766107.1">
    <property type="nucleotide sequence ID" value="NZ_WMBT01000025.1"/>
</dbReference>
<evidence type="ECO:0000256" key="5">
    <source>
        <dbReference type="ARBA" id="ARBA00022692"/>
    </source>
</evidence>
<sequence>MADMNLQERTKDRSWLALREAGRFLLSAPMVPVLVLSALAISALVPGFLSGANLRNMAWLFGPLLIAALGITFVFLIGGIDLSIGSTLSLSTIATAIVIRETGAILPGAVAGMLVGMLVGAINGFTIAFLE</sequence>
<evidence type="ECO:0000256" key="3">
    <source>
        <dbReference type="ARBA" id="ARBA00022475"/>
    </source>
</evidence>
<dbReference type="Proteomes" id="UP000481417">
    <property type="component" value="Unassembled WGS sequence"/>
</dbReference>
<feature type="transmembrane region" description="Helical" evidence="8">
    <location>
        <begin position="105"/>
        <end position="130"/>
    </location>
</feature>
<keyword evidence="4" id="KW-0997">Cell inner membrane</keyword>
<name>A0A6L6HXI1_9RHOB</name>
<evidence type="ECO:0000256" key="1">
    <source>
        <dbReference type="ARBA" id="ARBA00004651"/>
    </source>
</evidence>